<feature type="domain" description="Fatty acid desaturase" evidence="1">
    <location>
        <begin position="72"/>
        <end position="338"/>
    </location>
</feature>
<dbReference type="CDD" id="cd03506">
    <property type="entry name" value="Delta6-FADS-like"/>
    <property type="match status" value="1"/>
</dbReference>
<dbReference type="Pfam" id="PF00487">
    <property type="entry name" value="FA_desaturase"/>
    <property type="match status" value="1"/>
</dbReference>
<name>A0ABX0Y4Y7_9ACTN</name>
<reference evidence="2 3" key="1">
    <citation type="submission" date="2020-03" db="EMBL/GenBank/DDBJ databases">
        <title>WGS of the type strain of Planosporangium spp.</title>
        <authorList>
            <person name="Thawai C."/>
        </authorList>
    </citation>
    <scope>NUCLEOTIDE SEQUENCE [LARGE SCALE GENOMIC DNA]</scope>
    <source>
        <strain evidence="2 3">TBRC 5610</strain>
    </source>
</reference>
<evidence type="ECO:0000259" key="1">
    <source>
        <dbReference type="Pfam" id="PF00487"/>
    </source>
</evidence>
<protein>
    <submittedName>
        <fullName evidence="2">Acyl-CoA desaturase</fullName>
    </submittedName>
</protein>
<dbReference type="RefSeq" id="WP_167928117.1">
    <property type="nucleotide sequence ID" value="NZ_JAATVY010000027.1"/>
</dbReference>
<dbReference type="PANTHER" id="PTHR19353">
    <property type="entry name" value="FATTY ACID DESATURASE 2"/>
    <property type="match status" value="1"/>
</dbReference>
<evidence type="ECO:0000313" key="2">
    <source>
        <dbReference type="EMBL" id="NJC73207.1"/>
    </source>
</evidence>
<dbReference type="InterPro" id="IPR005804">
    <property type="entry name" value="FA_desaturase_dom"/>
</dbReference>
<sequence>MSATVPEAVGTTGHLSEVDIKEIGRELDRLRDEITASLDDADARYIRRVIAVQRGLEVGGRALLAVSILPPAWLAGTTALAISKILENMEIGHNVLHGQWDWMRDPEIHSTTWEWDSASPAEAWKHSHNFVHHTYTNVLGKDRDIGYAALRVSPEQPWHPVYLAQPVYNALLAAFFEWGIAIYDVELERAWRGEKSWAEALTQLRGVARKAARQVVKDYVAFPLLAGPSFLPALLGNVTANTARNVWAHTVIFCGHFPDGAEVFGEDRLDGESRGEWYVRQLLGSANITGGPLLHLMTGNLSHQIEHHLFPDLPSNRYAQIAPKVRDLCARYGLRYNTGSLLRQTATVWKNVFRLALPGPKRGPASDRPS</sequence>
<keyword evidence="3" id="KW-1185">Reference proteome</keyword>
<organism evidence="2 3">
    <name type="scientific">Planosporangium thailandense</name>
    <dbReference type="NCBI Taxonomy" id="765197"/>
    <lineage>
        <taxon>Bacteria</taxon>
        <taxon>Bacillati</taxon>
        <taxon>Actinomycetota</taxon>
        <taxon>Actinomycetes</taxon>
        <taxon>Micromonosporales</taxon>
        <taxon>Micromonosporaceae</taxon>
        <taxon>Planosporangium</taxon>
    </lineage>
</organism>
<dbReference type="PANTHER" id="PTHR19353:SF84">
    <property type="entry name" value="ACYL-COA DELTA-9-DESATURASE, DESB"/>
    <property type="match status" value="1"/>
</dbReference>
<dbReference type="Proteomes" id="UP000722989">
    <property type="component" value="Unassembled WGS sequence"/>
</dbReference>
<proteinExistence type="predicted"/>
<gene>
    <name evidence="2" type="ORF">HC031_26320</name>
</gene>
<accession>A0ABX0Y4Y7</accession>
<evidence type="ECO:0000313" key="3">
    <source>
        <dbReference type="Proteomes" id="UP000722989"/>
    </source>
</evidence>
<dbReference type="InterPro" id="IPR012171">
    <property type="entry name" value="Fatty_acid_desaturase"/>
</dbReference>
<comment type="caution">
    <text evidence="2">The sequence shown here is derived from an EMBL/GenBank/DDBJ whole genome shotgun (WGS) entry which is preliminary data.</text>
</comment>
<dbReference type="EMBL" id="JAATVY010000027">
    <property type="protein sequence ID" value="NJC73207.1"/>
    <property type="molecule type" value="Genomic_DNA"/>
</dbReference>